<keyword evidence="1" id="KW-0732">Signal</keyword>
<dbReference type="SUPFAM" id="SSF53822">
    <property type="entry name" value="Periplasmic binding protein-like I"/>
    <property type="match status" value="1"/>
</dbReference>
<evidence type="ECO:0000259" key="3">
    <source>
        <dbReference type="Pfam" id="PF13458"/>
    </source>
</evidence>
<evidence type="ECO:0000256" key="2">
    <source>
        <dbReference type="SAM" id="MobiDB-lite"/>
    </source>
</evidence>
<proteinExistence type="predicted"/>
<dbReference type="Gene3D" id="3.40.50.2300">
    <property type="match status" value="2"/>
</dbReference>
<sequence length="489" mass="49691">MKRQSRIAVALFAGASLVLAACGGGDGGDTTEAPTSEAPTSEAPSTDAPAEEPTASDVGVTETTISIGVAVADLEAVRAVMPGVVPETLTTDHLFDRWKVFADDINEAGGINGRTIELVRLVWNPLDQTSFDALCAEATIDNELFAMVNGTGLSSIARDCIYEGGVPILYGDVMTEAELATGLAISLVPPTEVMAAAGAKQWIENTDAAAGSTVGIMSNNTPGGTAAGDAAQAALEEAGFVVTRAELNSVSGDNAAINEEGAVAVGNFVAEGAVHVLVATPFTENTGFWTKAAEAELPFTLLDVSSSGCSPFGLSADRAATAVGSSCTTAFDHSTDGTAIRPDSEFEAGCRANFDENFSEYYGGPSNPGVPAGRQLTDTAGTVLNSDYTPQECSIFNIIKLGLEAAGVNPTRASFIEAILNLGDVPLALIGGGTGTFAPGKPFAANAVHVVKVTAANAQTAPDANGLYNGCAAPVNCGVITSDWTPIAD</sequence>
<protein>
    <submittedName>
        <fullName evidence="4">Unannotated protein</fullName>
    </submittedName>
</protein>
<evidence type="ECO:0000256" key="1">
    <source>
        <dbReference type="ARBA" id="ARBA00022729"/>
    </source>
</evidence>
<dbReference type="EMBL" id="CAEZTS010000064">
    <property type="protein sequence ID" value="CAB4578751.1"/>
    <property type="molecule type" value="Genomic_DNA"/>
</dbReference>
<name>A0A6J6EQE2_9ZZZZ</name>
<evidence type="ECO:0000313" key="4">
    <source>
        <dbReference type="EMBL" id="CAB4578751.1"/>
    </source>
</evidence>
<feature type="region of interest" description="Disordered" evidence="2">
    <location>
        <begin position="26"/>
        <end position="59"/>
    </location>
</feature>
<gene>
    <name evidence="4" type="ORF">UFOPK1722_00864</name>
</gene>
<dbReference type="AlphaFoldDB" id="A0A6J6EQE2"/>
<accession>A0A6J6EQE2</accession>
<feature type="domain" description="Leucine-binding protein" evidence="3">
    <location>
        <begin position="101"/>
        <end position="454"/>
    </location>
</feature>
<dbReference type="PROSITE" id="PS51257">
    <property type="entry name" value="PROKAR_LIPOPROTEIN"/>
    <property type="match status" value="1"/>
</dbReference>
<dbReference type="InterPro" id="IPR028081">
    <property type="entry name" value="Leu-bd"/>
</dbReference>
<dbReference type="Pfam" id="PF13458">
    <property type="entry name" value="Peripla_BP_6"/>
    <property type="match status" value="1"/>
</dbReference>
<feature type="compositionally biased region" description="Polar residues" evidence="2">
    <location>
        <begin position="32"/>
        <end position="44"/>
    </location>
</feature>
<organism evidence="4">
    <name type="scientific">freshwater metagenome</name>
    <dbReference type="NCBI Taxonomy" id="449393"/>
    <lineage>
        <taxon>unclassified sequences</taxon>
        <taxon>metagenomes</taxon>
        <taxon>ecological metagenomes</taxon>
    </lineage>
</organism>
<reference evidence="4" key="1">
    <citation type="submission" date="2020-05" db="EMBL/GenBank/DDBJ databases">
        <authorList>
            <person name="Chiriac C."/>
            <person name="Salcher M."/>
            <person name="Ghai R."/>
            <person name="Kavagutti S V."/>
        </authorList>
    </citation>
    <scope>NUCLEOTIDE SEQUENCE</scope>
</reference>
<dbReference type="InterPro" id="IPR028082">
    <property type="entry name" value="Peripla_BP_I"/>
</dbReference>